<feature type="compositionally biased region" description="Polar residues" evidence="1">
    <location>
        <begin position="25"/>
        <end position="38"/>
    </location>
</feature>
<accession>A0A6A1W9T6</accession>
<feature type="region of interest" description="Disordered" evidence="1">
    <location>
        <begin position="14"/>
        <end position="38"/>
    </location>
</feature>
<keyword evidence="3" id="KW-1185">Reference proteome</keyword>
<dbReference type="AlphaFoldDB" id="A0A6A1W9T6"/>
<reference evidence="2 3" key="1">
    <citation type="journal article" date="2019" name="Plant Biotechnol. J.">
        <title>The red bayberry genome and genetic basis of sex determination.</title>
        <authorList>
            <person name="Jia H.M."/>
            <person name="Jia H.J."/>
            <person name="Cai Q.L."/>
            <person name="Wang Y."/>
            <person name="Zhao H.B."/>
            <person name="Yang W.F."/>
            <person name="Wang G.Y."/>
            <person name="Li Y.H."/>
            <person name="Zhan D.L."/>
            <person name="Shen Y.T."/>
            <person name="Niu Q.F."/>
            <person name="Chang L."/>
            <person name="Qiu J."/>
            <person name="Zhao L."/>
            <person name="Xie H.B."/>
            <person name="Fu W.Y."/>
            <person name="Jin J."/>
            <person name="Li X.W."/>
            <person name="Jiao Y."/>
            <person name="Zhou C.C."/>
            <person name="Tu T."/>
            <person name="Chai C.Y."/>
            <person name="Gao J.L."/>
            <person name="Fan L.J."/>
            <person name="van de Weg E."/>
            <person name="Wang J.Y."/>
            <person name="Gao Z.S."/>
        </authorList>
    </citation>
    <scope>NUCLEOTIDE SEQUENCE [LARGE SCALE GENOMIC DNA]</scope>
    <source>
        <tissue evidence="2">Leaves</tissue>
    </source>
</reference>
<dbReference type="PANTHER" id="PTHR35475:SF1">
    <property type="entry name" value="WD REPEAT PROTEIN"/>
    <property type="match status" value="1"/>
</dbReference>
<dbReference type="Proteomes" id="UP000516437">
    <property type="component" value="Chromosome 3"/>
</dbReference>
<dbReference type="OrthoDB" id="658712at2759"/>
<proteinExistence type="predicted"/>
<organism evidence="2 3">
    <name type="scientific">Morella rubra</name>
    <name type="common">Chinese bayberry</name>
    <dbReference type="NCBI Taxonomy" id="262757"/>
    <lineage>
        <taxon>Eukaryota</taxon>
        <taxon>Viridiplantae</taxon>
        <taxon>Streptophyta</taxon>
        <taxon>Embryophyta</taxon>
        <taxon>Tracheophyta</taxon>
        <taxon>Spermatophyta</taxon>
        <taxon>Magnoliopsida</taxon>
        <taxon>eudicotyledons</taxon>
        <taxon>Gunneridae</taxon>
        <taxon>Pentapetalae</taxon>
        <taxon>rosids</taxon>
        <taxon>fabids</taxon>
        <taxon>Fagales</taxon>
        <taxon>Myricaceae</taxon>
        <taxon>Morella</taxon>
    </lineage>
</organism>
<comment type="caution">
    <text evidence="2">The sequence shown here is derived from an EMBL/GenBank/DDBJ whole genome shotgun (WGS) entry which is preliminary data.</text>
</comment>
<dbReference type="EMBL" id="RXIC02000021">
    <property type="protein sequence ID" value="KAB1220797.1"/>
    <property type="molecule type" value="Genomic_DNA"/>
</dbReference>
<gene>
    <name evidence="2" type="ORF">CJ030_MR3G008565</name>
</gene>
<evidence type="ECO:0000256" key="1">
    <source>
        <dbReference type="SAM" id="MobiDB-lite"/>
    </source>
</evidence>
<evidence type="ECO:0000313" key="3">
    <source>
        <dbReference type="Proteomes" id="UP000516437"/>
    </source>
</evidence>
<dbReference type="PANTHER" id="PTHR35475">
    <property type="entry name" value="WD REPEAT PROTEIN"/>
    <property type="match status" value="1"/>
</dbReference>
<name>A0A6A1W9T6_9ROSI</name>
<protein>
    <submittedName>
        <fullName evidence="2">Uncharacterized protein</fullName>
    </submittedName>
</protein>
<evidence type="ECO:0000313" key="2">
    <source>
        <dbReference type="EMBL" id="KAB1220797.1"/>
    </source>
</evidence>
<sequence length="134" mass="15045">MEKTENDAEIVQEIEEAAPDHDGSPQITDQTESSRTVQTKVPEVEIHLFRRGKGPIDVFKTNLGGWEQDQLEVRDILDKYGFKSIYAFNPGTGRGISIRFNSRNGRSMLPYKNGSVLCIDGEPKVIISQFLLSC</sequence>